<dbReference type="AlphaFoldDB" id="A0AAX6HFX5"/>
<evidence type="ECO:0000313" key="2">
    <source>
        <dbReference type="EMBL" id="KAJ6839946.1"/>
    </source>
</evidence>
<dbReference type="Proteomes" id="UP001140949">
    <property type="component" value="Unassembled WGS sequence"/>
</dbReference>
<name>A0AAX6HFX5_IRIPA</name>
<accession>A0AAX6HFX5</accession>
<feature type="region of interest" description="Disordered" evidence="1">
    <location>
        <begin position="99"/>
        <end position="134"/>
    </location>
</feature>
<proteinExistence type="predicted"/>
<dbReference type="EMBL" id="JANAVB010009598">
    <property type="protein sequence ID" value="KAJ6839946.1"/>
    <property type="molecule type" value="Genomic_DNA"/>
</dbReference>
<feature type="compositionally biased region" description="Low complexity" evidence="1">
    <location>
        <begin position="111"/>
        <end position="120"/>
    </location>
</feature>
<gene>
    <name evidence="2" type="ORF">M6B38_311220</name>
</gene>
<feature type="compositionally biased region" description="Polar residues" evidence="1">
    <location>
        <begin position="125"/>
        <end position="134"/>
    </location>
</feature>
<reference evidence="2" key="2">
    <citation type="submission" date="2023-04" db="EMBL/GenBank/DDBJ databases">
        <authorList>
            <person name="Bruccoleri R.E."/>
            <person name="Oakeley E.J."/>
            <person name="Faust A.-M."/>
            <person name="Dessus-Babus S."/>
            <person name="Altorfer M."/>
            <person name="Burckhardt D."/>
            <person name="Oertli M."/>
            <person name="Naumann U."/>
            <person name="Petersen F."/>
            <person name="Wong J."/>
        </authorList>
    </citation>
    <scope>NUCLEOTIDE SEQUENCE</scope>
    <source>
        <strain evidence="2">GSM-AAB239-AS_SAM_17_03QT</strain>
        <tissue evidence="2">Leaf</tissue>
    </source>
</reference>
<keyword evidence="3" id="KW-1185">Reference proteome</keyword>
<protein>
    <submittedName>
        <fullName evidence="2">Uncharacterized protein</fullName>
    </submittedName>
</protein>
<organism evidence="2 3">
    <name type="scientific">Iris pallida</name>
    <name type="common">Sweet iris</name>
    <dbReference type="NCBI Taxonomy" id="29817"/>
    <lineage>
        <taxon>Eukaryota</taxon>
        <taxon>Viridiplantae</taxon>
        <taxon>Streptophyta</taxon>
        <taxon>Embryophyta</taxon>
        <taxon>Tracheophyta</taxon>
        <taxon>Spermatophyta</taxon>
        <taxon>Magnoliopsida</taxon>
        <taxon>Liliopsida</taxon>
        <taxon>Asparagales</taxon>
        <taxon>Iridaceae</taxon>
        <taxon>Iridoideae</taxon>
        <taxon>Irideae</taxon>
        <taxon>Iris</taxon>
    </lineage>
</organism>
<feature type="compositionally biased region" description="Polar residues" evidence="1">
    <location>
        <begin position="100"/>
        <end position="110"/>
    </location>
</feature>
<sequence length="134" mass="14377">MAGGQATSPPRLEDHPLNDVRVRIDFLGEHGQRLLHRRRLYVVHLSVLSSRWSTTTIFGDNVSSSSTGDDCAWFTSASGNCCPATKSIILLTAMTEDLRSSPTATSHGGNSSPSPVISVSDDSKNSSTVVRLSF</sequence>
<evidence type="ECO:0000313" key="3">
    <source>
        <dbReference type="Proteomes" id="UP001140949"/>
    </source>
</evidence>
<comment type="caution">
    <text evidence="2">The sequence shown here is derived from an EMBL/GenBank/DDBJ whole genome shotgun (WGS) entry which is preliminary data.</text>
</comment>
<reference evidence="2" key="1">
    <citation type="journal article" date="2023" name="GigaByte">
        <title>Genome assembly of the bearded iris, Iris pallida Lam.</title>
        <authorList>
            <person name="Bruccoleri R.E."/>
            <person name="Oakeley E.J."/>
            <person name="Faust A.M.E."/>
            <person name="Altorfer M."/>
            <person name="Dessus-Babus S."/>
            <person name="Burckhardt D."/>
            <person name="Oertli M."/>
            <person name="Naumann U."/>
            <person name="Petersen F."/>
            <person name="Wong J."/>
        </authorList>
    </citation>
    <scope>NUCLEOTIDE SEQUENCE</scope>
    <source>
        <strain evidence="2">GSM-AAB239-AS_SAM_17_03QT</strain>
    </source>
</reference>
<evidence type="ECO:0000256" key="1">
    <source>
        <dbReference type="SAM" id="MobiDB-lite"/>
    </source>
</evidence>